<dbReference type="Proteomes" id="UP001651158">
    <property type="component" value="Unassembled WGS sequence"/>
</dbReference>
<accession>A0ABR4QKZ7</accession>
<evidence type="ECO:0000313" key="1">
    <source>
        <dbReference type="EMBL" id="KAL5110374.1"/>
    </source>
</evidence>
<keyword evidence="2" id="KW-1185">Reference proteome</keyword>
<sequence>MGSNLPFGSAFTESFAKSKVDTMLQPGNYGHRPEAKVQRRSLRCSRNQDELSDRLQVALWHKTVEVLAYLETISYPSMPFVVTIAITNKSTQVGQLISLFELNHPAEMVRLERGVQEETDALHTRTLWPLQRELANPEALTHSKVFDSSHQVLQAVYMDGRLNLYTLNNTEGIGQRRSLGHHESPTS</sequence>
<organism evidence="1 2">
    <name type="scientific">Taenia crassiceps</name>
    <dbReference type="NCBI Taxonomy" id="6207"/>
    <lineage>
        <taxon>Eukaryota</taxon>
        <taxon>Metazoa</taxon>
        <taxon>Spiralia</taxon>
        <taxon>Lophotrochozoa</taxon>
        <taxon>Platyhelminthes</taxon>
        <taxon>Cestoda</taxon>
        <taxon>Eucestoda</taxon>
        <taxon>Cyclophyllidea</taxon>
        <taxon>Taeniidae</taxon>
        <taxon>Taenia</taxon>
    </lineage>
</organism>
<protein>
    <submittedName>
        <fullName evidence="1">Uncharacterized protein</fullName>
    </submittedName>
</protein>
<proteinExistence type="predicted"/>
<gene>
    <name evidence="1" type="ORF">TcWFU_005281</name>
</gene>
<dbReference type="EMBL" id="JAKROA010000002">
    <property type="protein sequence ID" value="KAL5110374.1"/>
    <property type="molecule type" value="Genomic_DNA"/>
</dbReference>
<name>A0ABR4QKZ7_9CEST</name>
<comment type="caution">
    <text evidence="1">The sequence shown here is derived from an EMBL/GenBank/DDBJ whole genome shotgun (WGS) entry which is preliminary data.</text>
</comment>
<evidence type="ECO:0000313" key="2">
    <source>
        <dbReference type="Proteomes" id="UP001651158"/>
    </source>
</evidence>
<reference evidence="1 2" key="1">
    <citation type="journal article" date="2022" name="Front. Cell. Infect. Microbiol.">
        <title>The Genomes of Two Strains of Taenia crassiceps the Animal Model for the Study of Human Cysticercosis.</title>
        <authorList>
            <person name="Bobes R.J."/>
            <person name="Estrada K."/>
            <person name="Rios-Valencia D.G."/>
            <person name="Calderon-Gallegos A."/>
            <person name="de la Torre P."/>
            <person name="Carrero J.C."/>
            <person name="Sanchez-Flores A."/>
            <person name="Laclette J.P."/>
        </authorList>
    </citation>
    <scope>NUCLEOTIDE SEQUENCE [LARGE SCALE GENOMIC DNA]</scope>
    <source>
        <strain evidence="1">WFUcys</strain>
    </source>
</reference>